<dbReference type="InterPro" id="IPR036188">
    <property type="entry name" value="FAD/NAD-bd_sf"/>
</dbReference>
<dbReference type="GO" id="GO:0016491">
    <property type="term" value="F:oxidoreductase activity"/>
    <property type="evidence" value="ECO:0007669"/>
    <property type="project" value="InterPro"/>
</dbReference>
<dbReference type="Pfam" id="PF01593">
    <property type="entry name" value="Amino_oxidase"/>
    <property type="match status" value="1"/>
</dbReference>
<name>A0A1B7LWN3_9MICC</name>
<dbReference type="InterPro" id="IPR050464">
    <property type="entry name" value="Zeta_carotene_desat/Oxidored"/>
</dbReference>
<keyword evidence="3" id="KW-1185">Reference proteome</keyword>
<dbReference type="Gene3D" id="1.10.3110.10">
    <property type="entry name" value="protoporphyrinogen ix oxidase, domain 3"/>
    <property type="match status" value="1"/>
</dbReference>
<evidence type="ECO:0000313" key="2">
    <source>
        <dbReference type="EMBL" id="OAV59464.1"/>
    </source>
</evidence>
<dbReference type="SUPFAM" id="SSF51905">
    <property type="entry name" value="FAD/NAD(P)-binding domain"/>
    <property type="match status" value="1"/>
</dbReference>
<accession>A0A1B7LWN3</accession>
<proteinExistence type="predicted"/>
<dbReference type="OrthoDB" id="3450553at2"/>
<evidence type="ECO:0000259" key="1">
    <source>
        <dbReference type="Pfam" id="PF01593"/>
    </source>
</evidence>
<dbReference type="SUPFAM" id="SSF54373">
    <property type="entry name" value="FAD-linked reductases, C-terminal domain"/>
    <property type="match status" value="1"/>
</dbReference>
<dbReference type="STRING" id="1837282.A6F49_16625"/>
<dbReference type="AlphaFoldDB" id="A0A1B7LWN3"/>
<gene>
    <name evidence="2" type="ORF">A6F49_16625</name>
</gene>
<dbReference type="Proteomes" id="UP000078292">
    <property type="component" value="Unassembled WGS sequence"/>
</dbReference>
<evidence type="ECO:0000313" key="3">
    <source>
        <dbReference type="Proteomes" id="UP000078292"/>
    </source>
</evidence>
<feature type="domain" description="Amine oxidase" evidence="1">
    <location>
        <begin position="11"/>
        <end position="298"/>
    </location>
</feature>
<sequence>MPHVVVIGAGIAGLTAAYRAVNAGHHVTVLEAEPTAGGAIAPATFDLPEGQLTVDAGAEAYAARSTHMTQLLEGLGLANELVTPNPDGSWLYLPEVGAVPAPKLGMWGIPGDPAAAEVIQALGAEAAVRAAADLATPMDAWAKRRAEGQPVTVGELVADRFGPVALERLVAPVVAGVHSADPNDVDLDKIAPGLLDKAIQRGSVAKAVADIRAAAPPGAAVKTLPGGMHRLIDALLDALRDRAEVRFGTRVTALDPATRTVTTQTGEQLTANQVILAVDAPSAYDLLTPSTQLTKRPAYGTGVALVVLVIDAPGLDVHPRGTGMLVSPAVTDAHAKAATHVTAKWQWAGQAATSLAEHRHVIRLSYGRITDPLDGSAPGHDTAEADLLAMATSDAAAMFGLEHEQLQAGLVASKIVRWRRAMPLTTPDNTTRIRAVQEAARTTNWIQVTGAWFAGTGLAAITQHVTGLPLNPLQ</sequence>
<reference evidence="2 3" key="1">
    <citation type="submission" date="2016-04" db="EMBL/GenBank/DDBJ databases">
        <title>First whole genome shotgun sequence of the bacterium Enteractinococcus sp. strain UASWS1574.</title>
        <authorList>
            <person name="Crovadore J."/>
            <person name="Chablais R."/>
            <person name="Lefort F."/>
        </authorList>
    </citation>
    <scope>NUCLEOTIDE SEQUENCE [LARGE SCALE GENOMIC DNA]</scope>
    <source>
        <strain evidence="2 3">UASWS1574</strain>
    </source>
</reference>
<dbReference type="EMBL" id="LXEY01000022">
    <property type="protein sequence ID" value="OAV59464.1"/>
    <property type="molecule type" value="Genomic_DNA"/>
</dbReference>
<dbReference type="PANTHER" id="PTHR42923">
    <property type="entry name" value="PROTOPORPHYRINOGEN OXIDASE"/>
    <property type="match status" value="1"/>
</dbReference>
<protein>
    <recommendedName>
        <fullName evidence="1">Amine oxidase domain-containing protein</fullName>
    </recommendedName>
</protein>
<organism evidence="2 3">
    <name type="scientific">Enteractinococcus helveticum</name>
    <dbReference type="NCBI Taxonomy" id="1837282"/>
    <lineage>
        <taxon>Bacteria</taxon>
        <taxon>Bacillati</taxon>
        <taxon>Actinomycetota</taxon>
        <taxon>Actinomycetes</taxon>
        <taxon>Micrococcales</taxon>
        <taxon>Micrococcaceae</taxon>
    </lineage>
</organism>
<dbReference type="RefSeq" id="WP_043058600.1">
    <property type="nucleotide sequence ID" value="NZ_LXEY01000022.1"/>
</dbReference>
<comment type="caution">
    <text evidence="2">The sequence shown here is derived from an EMBL/GenBank/DDBJ whole genome shotgun (WGS) entry which is preliminary data.</text>
</comment>
<dbReference type="InterPro" id="IPR002937">
    <property type="entry name" value="Amino_oxidase"/>
</dbReference>
<dbReference type="Gene3D" id="3.50.50.60">
    <property type="entry name" value="FAD/NAD(P)-binding domain"/>
    <property type="match status" value="1"/>
</dbReference>
<dbReference type="PANTHER" id="PTHR42923:SF3">
    <property type="entry name" value="PROTOPORPHYRINOGEN OXIDASE"/>
    <property type="match status" value="1"/>
</dbReference>
<dbReference type="Gene3D" id="3.90.660.20">
    <property type="entry name" value="Protoporphyrinogen oxidase, mitochondrial, domain 2"/>
    <property type="match status" value="1"/>
</dbReference>